<keyword evidence="3" id="KW-1185">Reference proteome</keyword>
<dbReference type="EMBL" id="LUGG01000022">
    <property type="protein sequence ID" value="OBZ68264.1"/>
    <property type="molecule type" value="Genomic_DNA"/>
</dbReference>
<gene>
    <name evidence="2" type="ORF">A0H81_12042</name>
</gene>
<evidence type="ECO:0000313" key="3">
    <source>
        <dbReference type="Proteomes" id="UP000092993"/>
    </source>
</evidence>
<evidence type="ECO:0000256" key="1">
    <source>
        <dbReference type="SAM" id="MobiDB-lite"/>
    </source>
</evidence>
<dbReference type="Proteomes" id="UP000092993">
    <property type="component" value="Unassembled WGS sequence"/>
</dbReference>
<feature type="region of interest" description="Disordered" evidence="1">
    <location>
        <begin position="48"/>
        <end position="94"/>
    </location>
</feature>
<dbReference type="AlphaFoldDB" id="A0A1C7LZK9"/>
<accession>A0A1C7LZK9</accession>
<comment type="caution">
    <text evidence="2">The sequence shown here is derived from an EMBL/GenBank/DDBJ whole genome shotgun (WGS) entry which is preliminary data.</text>
</comment>
<evidence type="ECO:0000313" key="2">
    <source>
        <dbReference type="EMBL" id="OBZ68264.1"/>
    </source>
</evidence>
<organism evidence="2 3">
    <name type="scientific">Grifola frondosa</name>
    <name type="common">Maitake</name>
    <name type="synonym">Polyporus frondosus</name>
    <dbReference type="NCBI Taxonomy" id="5627"/>
    <lineage>
        <taxon>Eukaryota</taxon>
        <taxon>Fungi</taxon>
        <taxon>Dikarya</taxon>
        <taxon>Basidiomycota</taxon>
        <taxon>Agaricomycotina</taxon>
        <taxon>Agaricomycetes</taxon>
        <taxon>Polyporales</taxon>
        <taxon>Grifolaceae</taxon>
        <taxon>Grifola</taxon>
    </lineage>
</organism>
<proteinExistence type="predicted"/>
<feature type="compositionally biased region" description="Polar residues" evidence="1">
    <location>
        <begin position="66"/>
        <end position="82"/>
    </location>
</feature>
<protein>
    <submittedName>
        <fullName evidence="2">Uncharacterized protein</fullName>
    </submittedName>
</protein>
<reference evidence="2 3" key="1">
    <citation type="submission" date="2016-03" db="EMBL/GenBank/DDBJ databases">
        <title>Whole genome sequencing of Grifola frondosa 9006-11.</title>
        <authorList>
            <person name="Min B."/>
            <person name="Park H."/>
            <person name="Kim J.-G."/>
            <person name="Cho H."/>
            <person name="Oh Y.-L."/>
            <person name="Kong W.-S."/>
            <person name="Choi I.-G."/>
        </authorList>
    </citation>
    <scope>NUCLEOTIDE SEQUENCE [LARGE SCALE GENOMIC DNA]</scope>
    <source>
        <strain evidence="2 3">9006-11</strain>
    </source>
</reference>
<name>A0A1C7LZK9_GRIFR</name>
<sequence>MATPDANSPGSQRTSPFAGQVDICGKILRLEIGPDGESCNDLQSEVLEASDNPSQQAFRNVDPDGTWSSYRNQQSVSLISGSDSEEPTDDGGSLNFEVEDEIMQDRMDRIRAEGKCGILCLVSIFISVNTQKCCSMV</sequence>